<organism evidence="1">
    <name type="scientific">Arundo donax</name>
    <name type="common">Giant reed</name>
    <name type="synonym">Donax arundinaceus</name>
    <dbReference type="NCBI Taxonomy" id="35708"/>
    <lineage>
        <taxon>Eukaryota</taxon>
        <taxon>Viridiplantae</taxon>
        <taxon>Streptophyta</taxon>
        <taxon>Embryophyta</taxon>
        <taxon>Tracheophyta</taxon>
        <taxon>Spermatophyta</taxon>
        <taxon>Magnoliopsida</taxon>
        <taxon>Liliopsida</taxon>
        <taxon>Poales</taxon>
        <taxon>Poaceae</taxon>
        <taxon>PACMAD clade</taxon>
        <taxon>Arundinoideae</taxon>
        <taxon>Arundineae</taxon>
        <taxon>Arundo</taxon>
    </lineage>
</organism>
<sequence length="34" mass="4123">MGMNECQVYQSQTPRLSNKFSDQNDLFFQNYYQP</sequence>
<dbReference type="EMBL" id="GBRH01237028">
    <property type="protein sequence ID" value="JAD60867.1"/>
    <property type="molecule type" value="Transcribed_RNA"/>
</dbReference>
<name>A0A0A9BNL9_ARUDO</name>
<dbReference type="AlphaFoldDB" id="A0A0A9BNL9"/>
<evidence type="ECO:0000313" key="1">
    <source>
        <dbReference type="EMBL" id="JAD60867.1"/>
    </source>
</evidence>
<reference evidence="1" key="1">
    <citation type="submission" date="2014-09" db="EMBL/GenBank/DDBJ databases">
        <authorList>
            <person name="Magalhaes I.L.F."/>
            <person name="Oliveira U."/>
            <person name="Santos F.R."/>
            <person name="Vidigal T.H.D.A."/>
            <person name="Brescovit A.D."/>
            <person name="Santos A.J."/>
        </authorList>
    </citation>
    <scope>NUCLEOTIDE SEQUENCE</scope>
    <source>
        <tissue evidence="1">Shoot tissue taken approximately 20 cm above the soil surface</tissue>
    </source>
</reference>
<protein>
    <submittedName>
        <fullName evidence="1">Uncharacterized protein</fullName>
    </submittedName>
</protein>
<reference evidence="1" key="2">
    <citation type="journal article" date="2015" name="Data Brief">
        <title>Shoot transcriptome of the giant reed, Arundo donax.</title>
        <authorList>
            <person name="Barrero R.A."/>
            <person name="Guerrero F.D."/>
            <person name="Moolhuijzen P."/>
            <person name="Goolsby J.A."/>
            <person name="Tidwell J."/>
            <person name="Bellgard S.E."/>
            <person name="Bellgard M.I."/>
        </authorList>
    </citation>
    <scope>NUCLEOTIDE SEQUENCE</scope>
    <source>
        <tissue evidence="1">Shoot tissue taken approximately 20 cm above the soil surface</tissue>
    </source>
</reference>
<accession>A0A0A9BNL9</accession>
<proteinExistence type="predicted"/>